<sequence>MENNNSFIAERVGLNADVRVKDVGTFEGNRRVKRGDFSTSGHLLARAIERTSNSHSMFQTHPSTAERRHGYTRKPPAAISTGLRTFALGLDYLAGDRMRGEFNVSPLKWASKNKTHDGRRAGGRAARTIDGADR</sequence>
<organism evidence="2 3">
    <name type="scientific">Liparis tanakae</name>
    <name type="common">Tanaka's snailfish</name>
    <dbReference type="NCBI Taxonomy" id="230148"/>
    <lineage>
        <taxon>Eukaryota</taxon>
        <taxon>Metazoa</taxon>
        <taxon>Chordata</taxon>
        <taxon>Craniata</taxon>
        <taxon>Vertebrata</taxon>
        <taxon>Euteleostomi</taxon>
        <taxon>Actinopterygii</taxon>
        <taxon>Neopterygii</taxon>
        <taxon>Teleostei</taxon>
        <taxon>Neoteleostei</taxon>
        <taxon>Acanthomorphata</taxon>
        <taxon>Eupercaria</taxon>
        <taxon>Perciformes</taxon>
        <taxon>Cottioidei</taxon>
        <taxon>Cottales</taxon>
        <taxon>Liparidae</taxon>
        <taxon>Liparis</taxon>
    </lineage>
</organism>
<evidence type="ECO:0000313" key="2">
    <source>
        <dbReference type="EMBL" id="TNN61231.1"/>
    </source>
</evidence>
<protein>
    <submittedName>
        <fullName evidence="2">Uncharacterized protein</fullName>
    </submittedName>
</protein>
<feature type="region of interest" description="Disordered" evidence="1">
    <location>
        <begin position="49"/>
        <end position="77"/>
    </location>
</feature>
<accession>A0A4Z2H6E9</accession>
<dbReference type="Proteomes" id="UP000314294">
    <property type="component" value="Unassembled WGS sequence"/>
</dbReference>
<dbReference type="AlphaFoldDB" id="A0A4Z2H6E9"/>
<feature type="region of interest" description="Disordered" evidence="1">
    <location>
        <begin position="112"/>
        <end position="134"/>
    </location>
</feature>
<feature type="compositionally biased region" description="Low complexity" evidence="1">
    <location>
        <begin position="123"/>
        <end position="134"/>
    </location>
</feature>
<dbReference type="EMBL" id="SRLO01000319">
    <property type="protein sequence ID" value="TNN61231.1"/>
    <property type="molecule type" value="Genomic_DNA"/>
</dbReference>
<gene>
    <name evidence="2" type="ORF">EYF80_028526</name>
</gene>
<proteinExistence type="predicted"/>
<name>A0A4Z2H6E9_9TELE</name>
<keyword evidence="3" id="KW-1185">Reference proteome</keyword>
<feature type="compositionally biased region" description="Polar residues" evidence="1">
    <location>
        <begin position="50"/>
        <end position="63"/>
    </location>
</feature>
<evidence type="ECO:0000313" key="3">
    <source>
        <dbReference type="Proteomes" id="UP000314294"/>
    </source>
</evidence>
<comment type="caution">
    <text evidence="2">The sequence shown here is derived from an EMBL/GenBank/DDBJ whole genome shotgun (WGS) entry which is preliminary data.</text>
</comment>
<evidence type="ECO:0000256" key="1">
    <source>
        <dbReference type="SAM" id="MobiDB-lite"/>
    </source>
</evidence>
<reference evidence="2 3" key="1">
    <citation type="submission" date="2019-03" db="EMBL/GenBank/DDBJ databases">
        <title>First draft genome of Liparis tanakae, snailfish: a comprehensive survey of snailfish specific genes.</title>
        <authorList>
            <person name="Kim W."/>
            <person name="Song I."/>
            <person name="Jeong J.-H."/>
            <person name="Kim D."/>
            <person name="Kim S."/>
            <person name="Ryu S."/>
            <person name="Song J.Y."/>
            <person name="Lee S.K."/>
        </authorList>
    </citation>
    <scope>NUCLEOTIDE SEQUENCE [LARGE SCALE GENOMIC DNA]</scope>
    <source>
        <tissue evidence="2">Muscle</tissue>
    </source>
</reference>